<dbReference type="SUPFAM" id="SSF56935">
    <property type="entry name" value="Porins"/>
    <property type="match status" value="1"/>
</dbReference>
<evidence type="ECO:0000256" key="7">
    <source>
        <dbReference type="ARBA" id="ARBA00023136"/>
    </source>
</evidence>
<evidence type="ECO:0000259" key="12">
    <source>
        <dbReference type="Pfam" id="PF00593"/>
    </source>
</evidence>
<dbReference type="InterPro" id="IPR000531">
    <property type="entry name" value="Beta-barrel_TonB"/>
</dbReference>
<evidence type="ECO:0000313" key="14">
    <source>
        <dbReference type="EMBL" id="SMG40346.1"/>
    </source>
</evidence>
<reference evidence="15" key="1">
    <citation type="submission" date="2017-04" db="EMBL/GenBank/DDBJ databases">
        <authorList>
            <person name="Varghese N."/>
            <person name="Submissions S."/>
        </authorList>
    </citation>
    <scope>NUCLEOTIDE SEQUENCE [LARGE SCALE GENOMIC DNA]</scope>
    <source>
        <strain evidence="15">DSM 4125</strain>
    </source>
</reference>
<comment type="similarity">
    <text evidence="10 11">Belongs to the TonB-dependent receptor family.</text>
</comment>
<evidence type="ECO:0000313" key="15">
    <source>
        <dbReference type="Proteomes" id="UP000193804"/>
    </source>
</evidence>
<dbReference type="Gene3D" id="2.170.130.10">
    <property type="entry name" value="TonB-dependent receptor, plug domain"/>
    <property type="match status" value="1"/>
</dbReference>
<dbReference type="InterPro" id="IPR037066">
    <property type="entry name" value="Plug_dom_sf"/>
</dbReference>
<dbReference type="InterPro" id="IPR039426">
    <property type="entry name" value="TonB-dep_rcpt-like"/>
</dbReference>
<dbReference type="AlphaFoldDB" id="A0A1X7KI95"/>
<evidence type="ECO:0000256" key="9">
    <source>
        <dbReference type="ARBA" id="ARBA00023237"/>
    </source>
</evidence>
<dbReference type="InterPro" id="IPR012910">
    <property type="entry name" value="Plug_dom"/>
</dbReference>
<feature type="domain" description="TonB-dependent receptor plug" evidence="13">
    <location>
        <begin position="59"/>
        <end position="145"/>
    </location>
</feature>
<evidence type="ECO:0000256" key="3">
    <source>
        <dbReference type="ARBA" id="ARBA00022452"/>
    </source>
</evidence>
<feature type="domain" description="TonB-dependent receptor-like beta-barrel" evidence="12">
    <location>
        <begin position="172"/>
        <end position="599"/>
    </location>
</feature>
<organism evidence="14 15">
    <name type="scientific">Marivirga sericea</name>
    <dbReference type="NCBI Taxonomy" id="1028"/>
    <lineage>
        <taxon>Bacteria</taxon>
        <taxon>Pseudomonadati</taxon>
        <taxon>Bacteroidota</taxon>
        <taxon>Cytophagia</taxon>
        <taxon>Cytophagales</taxon>
        <taxon>Marivirgaceae</taxon>
        <taxon>Marivirga</taxon>
    </lineage>
</organism>
<evidence type="ECO:0000256" key="8">
    <source>
        <dbReference type="ARBA" id="ARBA00023170"/>
    </source>
</evidence>
<evidence type="ECO:0000256" key="10">
    <source>
        <dbReference type="PROSITE-ProRule" id="PRU01360"/>
    </source>
</evidence>
<dbReference type="RefSeq" id="WP_085517898.1">
    <property type="nucleotide sequence ID" value="NZ_FXAW01000005.1"/>
</dbReference>
<keyword evidence="8" id="KW-0675">Receptor</keyword>
<dbReference type="InterPro" id="IPR036942">
    <property type="entry name" value="Beta-barrel_TonB_sf"/>
</dbReference>
<dbReference type="Proteomes" id="UP000193804">
    <property type="component" value="Unassembled WGS sequence"/>
</dbReference>
<evidence type="ECO:0000256" key="2">
    <source>
        <dbReference type="ARBA" id="ARBA00022448"/>
    </source>
</evidence>
<keyword evidence="3 10" id="KW-1134">Transmembrane beta strand</keyword>
<keyword evidence="6 11" id="KW-0798">TonB box</keyword>
<keyword evidence="4 10" id="KW-0812">Transmembrane</keyword>
<proteinExistence type="inferred from homology"/>
<keyword evidence="15" id="KW-1185">Reference proteome</keyword>
<dbReference type="GO" id="GO:0044718">
    <property type="term" value="P:siderophore transmembrane transport"/>
    <property type="evidence" value="ECO:0007669"/>
    <property type="project" value="TreeGrafter"/>
</dbReference>
<dbReference type="Pfam" id="PF00593">
    <property type="entry name" value="TonB_dep_Rec_b-barrel"/>
    <property type="match status" value="1"/>
</dbReference>
<keyword evidence="5" id="KW-0732">Signal</keyword>
<dbReference type="PANTHER" id="PTHR30069:SF29">
    <property type="entry name" value="HEMOGLOBIN AND HEMOGLOBIN-HAPTOGLOBIN-BINDING PROTEIN 1-RELATED"/>
    <property type="match status" value="1"/>
</dbReference>
<protein>
    <submittedName>
        <fullName evidence="14">Iron complex outermembrane recepter protein</fullName>
    </submittedName>
</protein>
<dbReference type="Gene3D" id="2.40.170.20">
    <property type="entry name" value="TonB-dependent receptor, beta-barrel domain"/>
    <property type="match status" value="1"/>
</dbReference>
<dbReference type="EMBL" id="FXAW01000005">
    <property type="protein sequence ID" value="SMG40346.1"/>
    <property type="molecule type" value="Genomic_DNA"/>
</dbReference>
<dbReference type="PROSITE" id="PS52016">
    <property type="entry name" value="TONB_DEPENDENT_REC_3"/>
    <property type="match status" value="1"/>
</dbReference>
<dbReference type="PANTHER" id="PTHR30069">
    <property type="entry name" value="TONB-DEPENDENT OUTER MEMBRANE RECEPTOR"/>
    <property type="match status" value="1"/>
</dbReference>
<evidence type="ECO:0000259" key="13">
    <source>
        <dbReference type="Pfam" id="PF07715"/>
    </source>
</evidence>
<evidence type="ECO:0000256" key="6">
    <source>
        <dbReference type="ARBA" id="ARBA00023077"/>
    </source>
</evidence>
<evidence type="ECO:0000256" key="11">
    <source>
        <dbReference type="RuleBase" id="RU003357"/>
    </source>
</evidence>
<evidence type="ECO:0000256" key="5">
    <source>
        <dbReference type="ARBA" id="ARBA00022729"/>
    </source>
</evidence>
<keyword evidence="7 10" id="KW-0472">Membrane</keyword>
<dbReference type="GO" id="GO:0015344">
    <property type="term" value="F:siderophore uptake transmembrane transporter activity"/>
    <property type="evidence" value="ECO:0007669"/>
    <property type="project" value="TreeGrafter"/>
</dbReference>
<evidence type="ECO:0000256" key="1">
    <source>
        <dbReference type="ARBA" id="ARBA00004571"/>
    </source>
</evidence>
<gene>
    <name evidence="14" type="ORF">SAMN05661096_02740</name>
</gene>
<dbReference type="STRING" id="1028.SAMN05661096_02740"/>
<keyword evidence="9 10" id="KW-0998">Cell outer membrane</keyword>
<dbReference type="OrthoDB" id="9762903at2"/>
<sequence>MRLGILFLLLFFGYEIVAQNSQDSIPVLKEVSVSGNFEKQFLPGNNIILPKAKTLDFYSGENISSVLSQNSSIYFKEYGNGMLTTIAFRGTSASQTAVLWNNFNINSFTLGQTDFSLIPVEAISEISVIPGSGSSMGGNGAFGGAVLLENPLQFKSGHQLSFGQQIGSFGQLNSTLSAHGSNGDWAYSSKLYWGRAENDFEILQTGDKQNNASFDRWGINQNIGYKISPNNTLKLAVWYNDNFREIQPPIGSNRDINEQSDYNLRTHLNYERTEEKSHLNIGTGYFIDEMDYRLNQAVSYFIVNRWESFADFKYHFSSKHQVQLSTRHNHIKAKNQSYEFGSAQEERYSVRALFKGEIFMDIDYAFHLRQQIVPGVTIPISPYIGISTPFFKTTNHQLNLKVNTSYNYRLPTLNDRFWNEAGRPNLNSETSWNKEASLSSQHRWNDIKSMFSITAYHNQVDNWIQWIPDNNSQWRPRNIKKVLARGIETSASVEFPVASELKFEANGQYSYTKSTVQESEGNQNEIGKQLIYTPLHKANASASIIWKEFSIDVFQQRTGKVFTTNSNSEVFALQPFFLTDLGLNWKSNLWHLSAKAQNLFNQEYSLYSGYAMPGRNYQLTIQYKINFKK</sequence>
<accession>A0A1X7KI95</accession>
<name>A0A1X7KI95_9BACT</name>
<dbReference type="Pfam" id="PF07715">
    <property type="entry name" value="Plug"/>
    <property type="match status" value="1"/>
</dbReference>
<evidence type="ECO:0000256" key="4">
    <source>
        <dbReference type="ARBA" id="ARBA00022692"/>
    </source>
</evidence>
<keyword evidence="2 10" id="KW-0813">Transport</keyword>
<dbReference type="GO" id="GO:0009279">
    <property type="term" value="C:cell outer membrane"/>
    <property type="evidence" value="ECO:0007669"/>
    <property type="project" value="UniProtKB-SubCell"/>
</dbReference>
<comment type="subcellular location">
    <subcellularLocation>
        <location evidence="1 10">Cell outer membrane</location>
        <topology evidence="1 10">Multi-pass membrane protein</topology>
    </subcellularLocation>
</comment>